<dbReference type="GO" id="GO:0016887">
    <property type="term" value="F:ATP hydrolysis activity"/>
    <property type="evidence" value="ECO:0007669"/>
    <property type="project" value="InterPro"/>
</dbReference>
<evidence type="ECO:0000256" key="3">
    <source>
        <dbReference type="ARBA" id="ARBA00022448"/>
    </source>
</evidence>
<dbReference type="GO" id="GO:0005886">
    <property type="term" value="C:plasma membrane"/>
    <property type="evidence" value="ECO:0007669"/>
    <property type="project" value="UniProtKB-SubCell"/>
</dbReference>
<feature type="transmembrane region" description="Helical" evidence="12">
    <location>
        <begin position="947"/>
        <end position="967"/>
    </location>
</feature>
<dbReference type="FunFam" id="3.40.50.300:FF:000913">
    <property type="entry name" value="ABC multidrug transporter SitT"/>
    <property type="match status" value="1"/>
</dbReference>
<reference evidence="15" key="1">
    <citation type="submission" date="2020-05" db="EMBL/GenBank/DDBJ databases">
        <title>Mycena genomes resolve the evolution of fungal bioluminescence.</title>
        <authorList>
            <person name="Tsai I.J."/>
        </authorList>
    </citation>
    <scope>NUCLEOTIDE SEQUENCE</scope>
    <source>
        <strain evidence="15">CCC161011</strain>
    </source>
</reference>
<dbReference type="InterPro" id="IPR027417">
    <property type="entry name" value="P-loop_NTPase"/>
</dbReference>
<dbReference type="CDD" id="cd18578">
    <property type="entry name" value="ABC_6TM_Pgp_ABCB1_D2_like"/>
    <property type="match status" value="1"/>
</dbReference>
<feature type="compositionally biased region" description="Basic and acidic residues" evidence="11">
    <location>
        <begin position="37"/>
        <end position="49"/>
    </location>
</feature>
<evidence type="ECO:0000256" key="9">
    <source>
        <dbReference type="ARBA" id="ARBA00023136"/>
    </source>
</evidence>
<feature type="compositionally biased region" description="Low complexity" evidence="11">
    <location>
        <begin position="350"/>
        <end position="360"/>
    </location>
</feature>
<keyword evidence="3" id="KW-0813">Transport</keyword>
<dbReference type="CDD" id="cd18577">
    <property type="entry name" value="ABC_6TM_Pgp_ABCB1_D1_like"/>
    <property type="match status" value="1"/>
</dbReference>
<evidence type="ECO:0000256" key="6">
    <source>
        <dbReference type="ARBA" id="ARBA00022741"/>
    </source>
</evidence>
<keyword evidence="9 12" id="KW-0472">Membrane</keyword>
<feature type="transmembrane region" description="Helical" evidence="12">
    <location>
        <begin position="202"/>
        <end position="221"/>
    </location>
</feature>
<dbReference type="SMART" id="SM00382">
    <property type="entry name" value="AAA"/>
    <property type="match status" value="2"/>
</dbReference>
<dbReference type="SUPFAM" id="SSF90123">
    <property type="entry name" value="ABC transporter transmembrane region"/>
    <property type="match status" value="2"/>
</dbReference>
<comment type="similarity">
    <text evidence="2">Belongs to the ABC transporter superfamily. ABCB family. Multidrug resistance exporter (TC 3.A.1.201) subfamily.</text>
</comment>
<keyword evidence="5" id="KW-0677">Repeat</keyword>
<evidence type="ECO:0000256" key="5">
    <source>
        <dbReference type="ARBA" id="ARBA00022737"/>
    </source>
</evidence>
<evidence type="ECO:0000256" key="7">
    <source>
        <dbReference type="ARBA" id="ARBA00022840"/>
    </source>
</evidence>
<feature type="transmembrane region" description="Helical" evidence="12">
    <location>
        <begin position="979"/>
        <end position="999"/>
    </location>
</feature>
<comment type="caution">
    <text evidence="15">The sequence shown here is derived from an EMBL/GenBank/DDBJ whole genome shotgun (WGS) entry which is preliminary data.</text>
</comment>
<feature type="transmembrane region" description="Helical" evidence="12">
    <location>
        <begin position="764"/>
        <end position="791"/>
    </location>
</feature>
<dbReference type="GO" id="GO:0015421">
    <property type="term" value="F:ABC-type oligopeptide transporter activity"/>
    <property type="evidence" value="ECO:0007669"/>
    <property type="project" value="TreeGrafter"/>
</dbReference>
<feature type="domain" description="ABC transporter" evidence="13">
    <location>
        <begin position="1043"/>
        <end position="1283"/>
    </location>
</feature>
<dbReference type="GO" id="GO:0005743">
    <property type="term" value="C:mitochondrial inner membrane"/>
    <property type="evidence" value="ECO:0007669"/>
    <property type="project" value="TreeGrafter"/>
</dbReference>
<dbReference type="SUPFAM" id="SSF52540">
    <property type="entry name" value="P-loop containing nucleoside triphosphate hydrolases"/>
    <property type="match status" value="2"/>
</dbReference>
<feature type="domain" description="ABC transmembrane type-1" evidence="14">
    <location>
        <begin position="763"/>
        <end position="1007"/>
    </location>
</feature>
<dbReference type="InterPro" id="IPR039421">
    <property type="entry name" value="Type_1_exporter"/>
</dbReference>
<evidence type="ECO:0000313" key="15">
    <source>
        <dbReference type="EMBL" id="KAF7355943.1"/>
    </source>
</evidence>
<dbReference type="InterPro" id="IPR036640">
    <property type="entry name" value="ABC1_TM_sf"/>
</dbReference>
<evidence type="ECO:0000256" key="11">
    <source>
        <dbReference type="SAM" id="MobiDB-lite"/>
    </source>
</evidence>
<evidence type="ECO:0000256" key="1">
    <source>
        <dbReference type="ARBA" id="ARBA00004651"/>
    </source>
</evidence>
<feature type="transmembrane region" description="Helical" evidence="12">
    <location>
        <begin position="314"/>
        <end position="334"/>
    </location>
</feature>
<dbReference type="FunFam" id="3.40.50.300:FF:000066">
    <property type="entry name" value="ABC transporter B family member 1"/>
    <property type="match status" value="1"/>
</dbReference>
<evidence type="ECO:0000256" key="10">
    <source>
        <dbReference type="ARBA" id="ARBA00023180"/>
    </source>
</evidence>
<dbReference type="Pfam" id="PF00005">
    <property type="entry name" value="ABC_tran"/>
    <property type="match status" value="2"/>
</dbReference>
<evidence type="ECO:0000259" key="14">
    <source>
        <dbReference type="PROSITE" id="PS50929"/>
    </source>
</evidence>
<accession>A0A8H6YA16</accession>
<evidence type="ECO:0000313" key="16">
    <source>
        <dbReference type="Proteomes" id="UP000620124"/>
    </source>
</evidence>
<dbReference type="Gene3D" id="3.40.50.300">
    <property type="entry name" value="P-loop containing nucleotide triphosphate hydrolases"/>
    <property type="match status" value="2"/>
</dbReference>
<dbReference type="Gene3D" id="1.20.1560.10">
    <property type="entry name" value="ABC transporter type 1, transmembrane domain"/>
    <property type="match status" value="2"/>
</dbReference>
<evidence type="ECO:0000256" key="2">
    <source>
        <dbReference type="ARBA" id="ARBA00007577"/>
    </source>
</evidence>
<evidence type="ECO:0000259" key="13">
    <source>
        <dbReference type="PROSITE" id="PS50893"/>
    </source>
</evidence>
<keyword evidence="10" id="KW-0325">Glycoprotein</keyword>
<name>A0A8H6YA16_9AGAR</name>
<dbReference type="EMBL" id="JACAZI010000007">
    <property type="protein sequence ID" value="KAF7355943.1"/>
    <property type="molecule type" value="Genomic_DNA"/>
</dbReference>
<feature type="compositionally biased region" description="Polar residues" evidence="11">
    <location>
        <begin position="1"/>
        <end position="10"/>
    </location>
</feature>
<feature type="transmembrane region" description="Helical" evidence="12">
    <location>
        <begin position="835"/>
        <end position="856"/>
    </location>
</feature>
<dbReference type="PANTHER" id="PTHR43394:SF11">
    <property type="entry name" value="ATP-BINDING CASSETTE TRANSPORTER"/>
    <property type="match status" value="1"/>
</dbReference>
<gene>
    <name evidence="15" type="ORF">MVEN_00923500</name>
</gene>
<protein>
    <recommendedName>
        <fullName evidence="17">Multidrug resistance protein 1</fullName>
    </recommendedName>
</protein>
<feature type="region of interest" description="Disordered" evidence="11">
    <location>
        <begin position="342"/>
        <end position="368"/>
    </location>
</feature>
<evidence type="ECO:0008006" key="17">
    <source>
        <dbReference type="Google" id="ProtNLM"/>
    </source>
</evidence>
<feature type="region of interest" description="Disordered" evidence="11">
    <location>
        <begin position="624"/>
        <end position="678"/>
    </location>
</feature>
<comment type="subcellular location">
    <subcellularLocation>
        <location evidence="1">Cell membrane</location>
        <topology evidence="1">Multi-pass membrane protein</topology>
    </subcellularLocation>
</comment>
<sequence length="1292" mass="139723">MDESVTPSASKTRRKFLLFGTREPAGKPGSIDGASSIDEHGEKKPKEEPKIPPVSFFALFRFATRGELLLNLIGLIAAGAAGAASDFVAFTLTLAEVQAGIPGAAEQLPIAAAHFRHASAKNATYITILGKSPRLGAFVTTYIYMHTWVVTAELNGKRIRERYLQAVLRQDPTFFDSVGAGEIVTRIQTDTHLVQQGISEKVALSVFFVAGFISGFVLAFVRSWRMALVLSTMLPCMSIIGGVMGKFVGRYTELSLKHVAEGGTLAEETISTIRTAHAFGSQETLASLYDGFVAKSSCAFTYGVTLVNRNEADAGTVVTVFMAIMTGTFSLVILGPEPSCSPWAPPPSSTPRSTASLSSTPPIPLGLNPPSTSGALSLENIRFTYPSRPDVPVLKDISLSFPAGKTTALVGASGSGKSTIIALVERFYDPEPGAGVVRLDGVDLRELNIKWLRSQIGLVAQEPVLFNATVRENVAYGLLNSQYEDAPEEEKTRRIEEACVQANADTFVRGLPQGYDTFVGERGFLLSGGQKQRIAIARAIVANPKILLLDEATSALDTASEGIVQRALDNARAGRTCVTIAHRLSTVKDADAIYVMADGAVLEHGTHNELLADSKSKYSQLVEAQKLRDSDNKDSSSGKQLLAPGDPHRVLSQSATTSRDSLEKEPVPPSTQVSKDKETETRGLFELFITLAKLNRESWRKYIIGAFFCHLEWHGMISFFPFQFAASSSFQVYPAYSVVYSKGILAFSDPDPHVRRHLGDRTALYMFLVAIGAGVAVCMQNLLFGSAAASFTAKLRSLLFRAVLGQEIQFFDKEENNTGSLTSNLSDHPQKVKGLIGITLGAIVECLATLATGWIVGLIFAWKLGLVSIACSPLLFFTGYIRLRVIVLKDKAVKESHADSAQVACEAAASIRTVAALTGEEFCCSRYSDSLLKPLQDAKRAALRSSLLYALSQTTVYWVIALVFWYGSQLVSRQEITTFHFFITLMAATFGSMNAGNVFSFAPDLSTAKTAGTSIMQLLESGPGIPPHSKTPRNESEKNQGHLRFDDVHFNYPTRQGIKVLRGLSFEAKPGEYVALVGASGSGKSTVIQLIERFYEPGSGRISLDGVAVDTLDIQEYRSRMALVAQEPTLYAGTVRFNILLGALKPEAEVTQEEIEAACRDANILEFIQSLPKGFETEVGGKGSQLSGGQKQRIAIARALMRDPKVLLLDEATSALDSASEKVVQQALDTAAAGRTTIAIAHRLSSIQDADRIYFIKDGVISEAGTHDELLRMDGDYSSFVRLQALETTTKS</sequence>
<feature type="transmembrane region" description="Helical" evidence="12">
    <location>
        <begin position="228"/>
        <end position="248"/>
    </location>
</feature>
<evidence type="ECO:0000256" key="12">
    <source>
        <dbReference type="SAM" id="Phobius"/>
    </source>
</evidence>
<proteinExistence type="inferred from homology"/>
<feature type="domain" description="ABC transporter" evidence="13">
    <location>
        <begin position="376"/>
        <end position="623"/>
    </location>
</feature>
<keyword evidence="8 12" id="KW-1133">Transmembrane helix</keyword>
<dbReference type="PROSITE" id="PS50893">
    <property type="entry name" value="ABC_TRANSPORTER_2"/>
    <property type="match status" value="2"/>
</dbReference>
<feature type="region of interest" description="Disordered" evidence="11">
    <location>
        <begin position="1021"/>
        <end position="1040"/>
    </location>
</feature>
<dbReference type="PROSITE" id="PS50929">
    <property type="entry name" value="ABC_TM1F"/>
    <property type="match status" value="2"/>
</dbReference>
<feature type="domain" description="ABC transmembrane type-1" evidence="14">
    <location>
        <begin position="135"/>
        <end position="295"/>
    </location>
</feature>
<feature type="region of interest" description="Disordered" evidence="11">
    <location>
        <begin position="1"/>
        <end position="49"/>
    </location>
</feature>
<organism evidence="15 16">
    <name type="scientific">Mycena venus</name>
    <dbReference type="NCBI Taxonomy" id="2733690"/>
    <lineage>
        <taxon>Eukaryota</taxon>
        <taxon>Fungi</taxon>
        <taxon>Dikarya</taxon>
        <taxon>Basidiomycota</taxon>
        <taxon>Agaricomycotina</taxon>
        <taxon>Agaricomycetes</taxon>
        <taxon>Agaricomycetidae</taxon>
        <taxon>Agaricales</taxon>
        <taxon>Marasmiineae</taxon>
        <taxon>Mycenaceae</taxon>
        <taxon>Mycena</taxon>
    </lineage>
</organism>
<feature type="compositionally biased region" description="Basic and acidic residues" evidence="11">
    <location>
        <begin position="625"/>
        <end position="636"/>
    </location>
</feature>
<dbReference type="GO" id="GO:0090374">
    <property type="term" value="P:oligopeptide export from mitochondrion"/>
    <property type="evidence" value="ECO:0007669"/>
    <property type="project" value="TreeGrafter"/>
</dbReference>
<dbReference type="OrthoDB" id="6500128at2759"/>
<dbReference type="Pfam" id="PF00664">
    <property type="entry name" value="ABC_membrane"/>
    <property type="match status" value="2"/>
</dbReference>
<dbReference type="PROSITE" id="PS00211">
    <property type="entry name" value="ABC_TRANSPORTER_1"/>
    <property type="match status" value="2"/>
</dbReference>
<evidence type="ECO:0000256" key="4">
    <source>
        <dbReference type="ARBA" id="ARBA00022692"/>
    </source>
</evidence>
<feature type="transmembrane region" description="Helical" evidence="12">
    <location>
        <begin position="862"/>
        <end position="881"/>
    </location>
</feature>
<keyword evidence="7" id="KW-0067">ATP-binding</keyword>
<dbReference type="InterPro" id="IPR003439">
    <property type="entry name" value="ABC_transporter-like_ATP-bd"/>
</dbReference>
<dbReference type="InterPro" id="IPR003593">
    <property type="entry name" value="AAA+_ATPase"/>
</dbReference>
<dbReference type="GO" id="GO:0005524">
    <property type="term" value="F:ATP binding"/>
    <property type="evidence" value="ECO:0007669"/>
    <property type="project" value="UniProtKB-KW"/>
</dbReference>
<dbReference type="InterPro" id="IPR011527">
    <property type="entry name" value="ABC1_TM_dom"/>
</dbReference>
<dbReference type="PANTHER" id="PTHR43394">
    <property type="entry name" value="ATP-DEPENDENT PERMEASE MDL1, MITOCHONDRIAL"/>
    <property type="match status" value="1"/>
</dbReference>
<dbReference type="Proteomes" id="UP000620124">
    <property type="component" value="Unassembled WGS sequence"/>
</dbReference>
<keyword evidence="6" id="KW-0547">Nucleotide-binding</keyword>
<dbReference type="InterPro" id="IPR017871">
    <property type="entry name" value="ABC_transporter-like_CS"/>
</dbReference>
<keyword evidence="16" id="KW-1185">Reference proteome</keyword>
<evidence type="ECO:0000256" key="8">
    <source>
        <dbReference type="ARBA" id="ARBA00022989"/>
    </source>
</evidence>
<keyword evidence="4 12" id="KW-0812">Transmembrane</keyword>
<dbReference type="CDD" id="cd03249">
    <property type="entry name" value="ABC_MTABC3_MDL1_MDL2"/>
    <property type="match status" value="2"/>
</dbReference>